<gene>
    <name evidence="6" type="ORF">FAGAP_7460</name>
</gene>
<feature type="region of interest" description="Disordered" evidence="5">
    <location>
        <begin position="1"/>
        <end position="20"/>
    </location>
</feature>
<evidence type="ECO:0000256" key="5">
    <source>
        <dbReference type="SAM" id="MobiDB-lite"/>
    </source>
</evidence>
<dbReference type="AlphaFoldDB" id="A0A9P5ED22"/>
<dbReference type="InterPro" id="IPR017853">
    <property type="entry name" value="GH"/>
</dbReference>
<reference evidence="6" key="1">
    <citation type="submission" date="2020-01" db="EMBL/GenBank/DDBJ databases">
        <title>Identification and distribution of gene clusters putatively required for synthesis of sphingolipid metabolism inhibitors in phylogenetically diverse species of the filamentous fungus Fusarium.</title>
        <authorList>
            <person name="Kim H.-S."/>
            <person name="Busman M."/>
            <person name="Brown D.W."/>
            <person name="Divon H."/>
            <person name="Uhlig S."/>
            <person name="Proctor R.H."/>
        </authorList>
    </citation>
    <scope>NUCLEOTIDE SEQUENCE</scope>
    <source>
        <strain evidence="6">NRRL 31653</strain>
    </source>
</reference>
<keyword evidence="7" id="KW-1185">Reference proteome</keyword>
<accession>A0A9P5ED22</accession>
<evidence type="ECO:0000256" key="4">
    <source>
        <dbReference type="RuleBase" id="RU003690"/>
    </source>
</evidence>
<name>A0A9P5ED22_9HYPO</name>
<evidence type="ECO:0000313" key="6">
    <source>
        <dbReference type="EMBL" id="KAF4496387.1"/>
    </source>
</evidence>
<proteinExistence type="inferred from homology"/>
<dbReference type="OrthoDB" id="65569at2759"/>
<comment type="similarity">
    <text evidence="1 4">Belongs to the glycosyl hydrolase 1 family.</text>
</comment>
<evidence type="ECO:0000256" key="2">
    <source>
        <dbReference type="ARBA" id="ARBA00022801"/>
    </source>
</evidence>
<dbReference type="PANTHER" id="PTHR10353">
    <property type="entry name" value="GLYCOSYL HYDROLASE"/>
    <property type="match status" value="1"/>
</dbReference>
<keyword evidence="3" id="KW-0326">Glycosidase</keyword>
<dbReference type="Proteomes" id="UP000737391">
    <property type="component" value="Unassembled WGS sequence"/>
</dbReference>
<evidence type="ECO:0000256" key="3">
    <source>
        <dbReference type="ARBA" id="ARBA00023295"/>
    </source>
</evidence>
<dbReference type="Gene3D" id="3.20.20.80">
    <property type="entry name" value="Glycosidases"/>
    <property type="match status" value="2"/>
</dbReference>
<dbReference type="SUPFAM" id="SSF51445">
    <property type="entry name" value="(Trans)glycosidases"/>
    <property type="match status" value="1"/>
</dbReference>
<dbReference type="GO" id="GO:0005975">
    <property type="term" value="P:carbohydrate metabolic process"/>
    <property type="evidence" value="ECO:0007669"/>
    <property type="project" value="InterPro"/>
</dbReference>
<dbReference type="PANTHER" id="PTHR10353:SF36">
    <property type="entry name" value="LP05116P"/>
    <property type="match status" value="1"/>
</dbReference>
<evidence type="ECO:0000256" key="1">
    <source>
        <dbReference type="ARBA" id="ARBA00010838"/>
    </source>
</evidence>
<dbReference type="InterPro" id="IPR001360">
    <property type="entry name" value="Glyco_hydro_1"/>
</dbReference>
<comment type="caution">
    <text evidence="6">The sequence shown here is derived from an EMBL/GenBank/DDBJ whole genome shotgun (WGS) entry which is preliminary data.</text>
</comment>
<evidence type="ECO:0000313" key="7">
    <source>
        <dbReference type="Proteomes" id="UP000737391"/>
    </source>
</evidence>
<dbReference type="PRINTS" id="PR00131">
    <property type="entry name" value="GLHYDRLASE1"/>
</dbReference>
<dbReference type="EMBL" id="LUFC02000544">
    <property type="protein sequence ID" value="KAF4496387.1"/>
    <property type="molecule type" value="Genomic_DNA"/>
</dbReference>
<dbReference type="Pfam" id="PF00232">
    <property type="entry name" value="Glyco_hydro_1"/>
    <property type="match status" value="1"/>
</dbReference>
<dbReference type="GO" id="GO:0008422">
    <property type="term" value="F:beta-glucosidase activity"/>
    <property type="evidence" value="ECO:0007669"/>
    <property type="project" value="TreeGrafter"/>
</dbReference>
<sequence length="418" mass="47989">MSKEASMFQAGDQVTSSGTTDDLTVQELPLPKDFCWVTATAAYQVEDGANQDGKACDHYNRVPEDIELMKACGVDAFLNTDEFTADFSNYARLCFDRFGDRVEKWITFNEPYIISIFGHVNGTLAPGHRVEDGFDTKNEPWRVGHTLIISYAVAVQLHAKEFKPAQRGEISIVLNSHFYEPYSDTQGNIDAAQRRLKFYVRWFGDPIFLGKDYFVSMRNFLGDRLPHFSTEERGLLRETAPLNTFYDMNHYLTKFARALPDPSSKDDWTGNIEERAVNEAGQEIGPVSQFRWLRVAPNGFRKLLNCVWERYHLPIIVTENGCPCPGEQDLEVAVDDKFRERYFGLYLDAISRAIYGDGIPVKGYYVWTLMDNFEWSAGYQPKFGIVHVNFENGLTRTPKNSTTYLCETFKQRRRGYKN</sequence>
<organism evidence="6 7">
    <name type="scientific">Fusarium agapanthi</name>
    <dbReference type="NCBI Taxonomy" id="1803897"/>
    <lineage>
        <taxon>Eukaryota</taxon>
        <taxon>Fungi</taxon>
        <taxon>Dikarya</taxon>
        <taxon>Ascomycota</taxon>
        <taxon>Pezizomycotina</taxon>
        <taxon>Sordariomycetes</taxon>
        <taxon>Hypocreomycetidae</taxon>
        <taxon>Hypocreales</taxon>
        <taxon>Nectriaceae</taxon>
        <taxon>Fusarium</taxon>
        <taxon>Fusarium fujikuroi species complex</taxon>
    </lineage>
</organism>
<keyword evidence="2" id="KW-0378">Hydrolase</keyword>
<protein>
    <submittedName>
        <fullName evidence="6">Beta-glucosidase</fullName>
    </submittedName>
</protein>